<dbReference type="HOGENOM" id="CLU_2982250_0_0_1"/>
<dbReference type="Proteomes" id="UP000006038">
    <property type="component" value="Chromosome 12"/>
</dbReference>
<dbReference type="Gramene" id="OB12G10630.1">
    <property type="protein sequence ID" value="OB12G10630.1"/>
    <property type="gene ID" value="OB12G10630"/>
</dbReference>
<reference evidence="1" key="1">
    <citation type="journal article" date="2013" name="Nat. Commun.">
        <title>Whole-genome sequencing of Oryza brachyantha reveals mechanisms underlying Oryza genome evolution.</title>
        <authorList>
            <person name="Chen J."/>
            <person name="Huang Q."/>
            <person name="Gao D."/>
            <person name="Wang J."/>
            <person name="Lang Y."/>
            <person name="Liu T."/>
            <person name="Li B."/>
            <person name="Bai Z."/>
            <person name="Luis Goicoechea J."/>
            <person name="Liang C."/>
            <person name="Chen C."/>
            <person name="Zhang W."/>
            <person name="Sun S."/>
            <person name="Liao Y."/>
            <person name="Zhang X."/>
            <person name="Yang L."/>
            <person name="Song C."/>
            <person name="Wang M."/>
            <person name="Shi J."/>
            <person name="Liu G."/>
            <person name="Liu J."/>
            <person name="Zhou H."/>
            <person name="Zhou W."/>
            <person name="Yu Q."/>
            <person name="An N."/>
            <person name="Chen Y."/>
            <person name="Cai Q."/>
            <person name="Wang B."/>
            <person name="Liu B."/>
            <person name="Min J."/>
            <person name="Huang Y."/>
            <person name="Wu H."/>
            <person name="Li Z."/>
            <person name="Zhang Y."/>
            <person name="Yin Y."/>
            <person name="Song W."/>
            <person name="Jiang J."/>
            <person name="Jackson S.A."/>
            <person name="Wing R.A."/>
            <person name="Wang J."/>
            <person name="Chen M."/>
        </authorList>
    </citation>
    <scope>NUCLEOTIDE SEQUENCE [LARGE SCALE GENOMIC DNA]</scope>
    <source>
        <strain evidence="1">cv. IRGC 101232</strain>
    </source>
</reference>
<protein>
    <submittedName>
        <fullName evidence="1">Uncharacterized protein</fullName>
    </submittedName>
</protein>
<organism evidence="1">
    <name type="scientific">Oryza brachyantha</name>
    <name type="common">malo sina</name>
    <dbReference type="NCBI Taxonomy" id="4533"/>
    <lineage>
        <taxon>Eukaryota</taxon>
        <taxon>Viridiplantae</taxon>
        <taxon>Streptophyta</taxon>
        <taxon>Embryophyta</taxon>
        <taxon>Tracheophyta</taxon>
        <taxon>Spermatophyta</taxon>
        <taxon>Magnoliopsida</taxon>
        <taxon>Liliopsida</taxon>
        <taxon>Poales</taxon>
        <taxon>Poaceae</taxon>
        <taxon>BOP clade</taxon>
        <taxon>Oryzoideae</taxon>
        <taxon>Oryzeae</taxon>
        <taxon>Oryzinae</taxon>
        <taxon>Oryza</taxon>
    </lineage>
</organism>
<name>J3NAQ5_ORYBR</name>
<accession>J3NAQ5</accession>
<dbReference type="EnsemblPlants" id="OB12G10630.1">
    <property type="protein sequence ID" value="OB12G10630.1"/>
    <property type="gene ID" value="OB12G10630"/>
</dbReference>
<keyword evidence="2" id="KW-1185">Reference proteome</keyword>
<evidence type="ECO:0000313" key="2">
    <source>
        <dbReference type="Proteomes" id="UP000006038"/>
    </source>
</evidence>
<dbReference type="AlphaFoldDB" id="J3NAQ5"/>
<reference evidence="1" key="2">
    <citation type="submission" date="2013-04" db="UniProtKB">
        <authorList>
            <consortium name="EnsemblPlants"/>
        </authorList>
    </citation>
    <scope>IDENTIFICATION</scope>
</reference>
<sequence length="58" mass="6610">MIARSSLFLQNQIFHIFVPCPNDPFHFLGPVGNTYPTDMICLEAKRIPFKNAQLNTSD</sequence>
<proteinExistence type="predicted"/>
<evidence type="ECO:0000313" key="1">
    <source>
        <dbReference type="EnsemblPlants" id="OB12G10630.1"/>
    </source>
</evidence>